<keyword evidence="3" id="KW-1185">Reference proteome</keyword>
<dbReference type="Pfam" id="PF06772">
    <property type="entry name" value="LtrA"/>
    <property type="match status" value="1"/>
</dbReference>
<evidence type="ECO:0000313" key="2">
    <source>
        <dbReference type="EMBL" id="WXB02858.1"/>
    </source>
</evidence>
<feature type="transmembrane region" description="Helical" evidence="1">
    <location>
        <begin position="94"/>
        <end position="112"/>
    </location>
</feature>
<organism evidence="2 3">
    <name type="scientific">Pendulispora rubella</name>
    <dbReference type="NCBI Taxonomy" id="2741070"/>
    <lineage>
        <taxon>Bacteria</taxon>
        <taxon>Pseudomonadati</taxon>
        <taxon>Myxococcota</taxon>
        <taxon>Myxococcia</taxon>
        <taxon>Myxococcales</taxon>
        <taxon>Sorangiineae</taxon>
        <taxon>Pendulisporaceae</taxon>
        <taxon>Pendulispora</taxon>
    </lineage>
</organism>
<feature type="transmembrane region" description="Helical" evidence="1">
    <location>
        <begin position="366"/>
        <end position="384"/>
    </location>
</feature>
<feature type="transmembrane region" description="Helical" evidence="1">
    <location>
        <begin position="150"/>
        <end position="170"/>
    </location>
</feature>
<dbReference type="Proteomes" id="UP001374803">
    <property type="component" value="Chromosome"/>
</dbReference>
<protein>
    <submittedName>
        <fullName evidence="2">Low temperature requirement protein A</fullName>
    </submittedName>
</protein>
<gene>
    <name evidence="2" type="ORF">LVJ94_38870</name>
</gene>
<proteinExistence type="predicted"/>
<feature type="transmembrane region" description="Helical" evidence="1">
    <location>
        <begin position="240"/>
        <end position="260"/>
    </location>
</feature>
<keyword evidence="1" id="KW-0812">Transmembrane</keyword>
<dbReference type="InterPro" id="IPR010640">
    <property type="entry name" value="Low_temperature_requirement_A"/>
</dbReference>
<feature type="transmembrane region" description="Helical" evidence="1">
    <location>
        <begin position="280"/>
        <end position="300"/>
    </location>
</feature>
<reference evidence="2" key="1">
    <citation type="submission" date="2021-12" db="EMBL/GenBank/DDBJ databases">
        <title>Discovery of the Pendulisporaceae a myxobacterial family with distinct sporulation behavior and unique specialized metabolism.</title>
        <authorList>
            <person name="Garcia R."/>
            <person name="Popoff A."/>
            <person name="Bader C.D."/>
            <person name="Loehr J."/>
            <person name="Walesch S."/>
            <person name="Walt C."/>
            <person name="Boldt J."/>
            <person name="Bunk B."/>
            <person name="Haeckl F.J.F.P.J."/>
            <person name="Gunesch A.P."/>
            <person name="Birkelbach J."/>
            <person name="Nuebel U."/>
            <person name="Pietschmann T."/>
            <person name="Bach T."/>
            <person name="Mueller R."/>
        </authorList>
    </citation>
    <scope>NUCLEOTIDE SEQUENCE</scope>
    <source>
        <strain evidence="2">MSr11367</strain>
    </source>
</reference>
<evidence type="ECO:0000256" key="1">
    <source>
        <dbReference type="SAM" id="Phobius"/>
    </source>
</evidence>
<keyword evidence="1" id="KW-0472">Membrane</keyword>
<feature type="transmembrane region" description="Helical" evidence="1">
    <location>
        <begin position="61"/>
        <end position="82"/>
    </location>
</feature>
<feature type="transmembrane region" description="Helical" evidence="1">
    <location>
        <begin position="312"/>
        <end position="331"/>
    </location>
</feature>
<feature type="transmembrane region" description="Helical" evidence="1">
    <location>
        <begin position="343"/>
        <end position="360"/>
    </location>
</feature>
<dbReference type="EMBL" id="CP089983">
    <property type="protein sequence ID" value="WXB02858.1"/>
    <property type="molecule type" value="Genomic_DNA"/>
</dbReference>
<accession>A0ABZ2KVZ2</accession>
<name>A0ABZ2KVZ2_9BACT</name>
<dbReference type="RefSeq" id="WP_394832483.1">
    <property type="nucleotide sequence ID" value="NZ_CP089929.1"/>
</dbReference>
<dbReference type="PANTHER" id="PTHR36840:SF1">
    <property type="entry name" value="BLL5714 PROTEIN"/>
    <property type="match status" value="1"/>
</dbReference>
<sequence length="389" mass="42263">MAERPRTRAWYRPMVAREAHEAHRVATSLELLFDLCFVVAVSRAGSALHHALAENHVGHGVFNYLCVFFAIWWAWLQFSWFASAYDTDDVSYRLAVLVQIAGGLVIAAGVGRAFEGDFAVVVAGYVVMRLAGVSQWLRAARGDPERRRTALRYVLGISLLQIAWIARLALPEPWLVPSFLALMVVELAVPVWAEQAAHTTWNAHHVAERYGCFTLIVLGETVTGATSAIQEGLHEGHHTATLVSVAAAGLVIVFSMWWLYFDRPGHRRLTSFRSAVVWGYGHYFIFASAAAVGAGMEVAVDYDTHKGHLAHLPAGLAIPLPVAVYLISTWLLHIGPSNECRPIAIGFPVAAVLVLAAAFSPAPVHLTAAIAAGLVAVVVIATRGHPIHE</sequence>
<evidence type="ECO:0000313" key="3">
    <source>
        <dbReference type="Proteomes" id="UP001374803"/>
    </source>
</evidence>
<keyword evidence="1" id="KW-1133">Transmembrane helix</keyword>
<dbReference type="PANTHER" id="PTHR36840">
    <property type="entry name" value="BLL5714 PROTEIN"/>
    <property type="match status" value="1"/>
</dbReference>